<dbReference type="Pfam" id="PF07592">
    <property type="entry name" value="DDE_Tnp_ISAZ013"/>
    <property type="match status" value="1"/>
</dbReference>
<gene>
    <name evidence="2" type="ORF">METZ01_LOCUS374699</name>
</gene>
<proteinExistence type="predicted"/>
<dbReference type="InterPro" id="IPR011518">
    <property type="entry name" value="Transposase_36"/>
</dbReference>
<dbReference type="EMBL" id="UINC01136837">
    <property type="protein sequence ID" value="SVD21845.1"/>
    <property type="molecule type" value="Genomic_DNA"/>
</dbReference>
<feature type="region of interest" description="Disordered" evidence="1">
    <location>
        <begin position="142"/>
        <end position="177"/>
    </location>
</feature>
<name>A0A382TJ89_9ZZZZ</name>
<evidence type="ECO:0008006" key="3">
    <source>
        <dbReference type="Google" id="ProtNLM"/>
    </source>
</evidence>
<accession>A0A382TJ89</accession>
<feature type="non-terminal residue" evidence="2">
    <location>
        <position position="301"/>
    </location>
</feature>
<evidence type="ECO:0000256" key="1">
    <source>
        <dbReference type="SAM" id="MobiDB-lite"/>
    </source>
</evidence>
<evidence type="ECO:0000313" key="2">
    <source>
        <dbReference type="EMBL" id="SVD21845.1"/>
    </source>
</evidence>
<feature type="non-terminal residue" evidence="2">
    <location>
        <position position="1"/>
    </location>
</feature>
<sequence>RSLGHGGIAAVAEATGLSDRTIRNGLKELERGAPWPPGRQRRVGGGRKRRTDEQPDLTDALDRLIDPMTRGEPNTPLRYTCKSTTTLATALVHQGFEVSPSTVGRLLKAQGYSLQSNRKTREGQQHPDRNAQFEHINRRILARHRRGEPALSVDTKKKEPLGNLKNPGRSYRPKGKPMEVDIHDFPDPQRGKAVPYGVYDIGENQAGVSVGISHDTAAFAVAAIRRWWQKLGRKKYPRAKRLLITADSGGSNGARSRLWKLELQKFSDDTGLIMEVSHYPPGTSKWNKIEHRLFCHITRNW</sequence>
<protein>
    <recommendedName>
        <fullName evidence="3">ISAzo13 family transposase</fullName>
    </recommendedName>
</protein>
<dbReference type="AlphaFoldDB" id="A0A382TJ89"/>
<organism evidence="2">
    <name type="scientific">marine metagenome</name>
    <dbReference type="NCBI Taxonomy" id="408172"/>
    <lineage>
        <taxon>unclassified sequences</taxon>
        <taxon>metagenomes</taxon>
        <taxon>ecological metagenomes</taxon>
    </lineage>
</organism>
<dbReference type="NCBIfam" id="NF033519">
    <property type="entry name" value="transpos_ISAzo13"/>
    <property type="match status" value="1"/>
</dbReference>
<feature type="region of interest" description="Disordered" evidence="1">
    <location>
        <begin position="27"/>
        <end position="54"/>
    </location>
</feature>
<feature type="compositionally biased region" description="Basic residues" evidence="1">
    <location>
        <begin position="39"/>
        <end position="49"/>
    </location>
</feature>
<reference evidence="2" key="1">
    <citation type="submission" date="2018-05" db="EMBL/GenBank/DDBJ databases">
        <authorList>
            <person name="Lanie J.A."/>
            <person name="Ng W.-L."/>
            <person name="Kazmierczak K.M."/>
            <person name="Andrzejewski T.M."/>
            <person name="Davidsen T.M."/>
            <person name="Wayne K.J."/>
            <person name="Tettelin H."/>
            <person name="Glass J.I."/>
            <person name="Rusch D."/>
            <person name="Podicherti R."/>
            <person name="Tsui H.-C.T."/>
            <person name="Winkler M.E."/>
        </authorList>
    </citation>
    <scope>NUCLEOTIDE SEQUENCE</scope>
</reference>